<name>A0A9P0E0Z7_NEZVI</name>
<evidence type="ECO:0000259" key="1">
    <source>
        <dbReference type="Pfam" id="PF07679"/>
    </source>
</evidence>
<reference evidence="2" key="1">
    <citation type="submission" date="2022-01" db="EMBL/GenBank/DDBJ databases">
        <authorList>
            <person name="King R."/>
        </authorList>
    </citation>
    <scope>NUCLEOTIDE SEQUENCE</scope>
</reference>
<evidence type="ECO:0000313" key="2">
    <source>
        <dbReference type="EMBL" id="CAH1390382.1"/>
    </source>
</evidence>
<proteinExistence type="predicted"/>
<dbReference type="SUPFAM" id="SSF48726">
    <property type="entry name" value="Immunoglobulin"/>
    <property type="match status" value="1"/>
</dbReference>
<dbReference type="InterPro" id="IPR013783">
    <property type="entry name" value="Ig-like_fold"/>
</dbReference>
<dbReference type="InterPro" id="IPR013098">
    <property type="entry name" value="Ig_I-set"/>
</dbReference>
<dbReference type="OrthoDB" id="5969272at2759"/>
<dbReference type="InterPro" id="IPR036179">
    <property type="entry name" value="Ig-like_dom_sf"/>
</dbReference>
<dbReference type="Gene3D" id="2.60.40.10">
    <property type="entry name" value="Immunoglobulins"/>
    <property type="match status" value="1"/>
</dbReference>
<dbReference type="Proteomes" id="UP001152798">
    <property type="component" value="Chromosome 1"/>
</dbReference>
<gene>
    <name evidence="2" type="ORF">NEZAVI_LOCUS1597</name>
</gene>
<accession>A0A9P0E0Z7</accession>
<dbReference type="Pfam" id="PF07679">
    <property type="entry name" value="I-set"/>
    <property type="match status" value="1"/>
</dbReference>
<organism evidence="2 3">
    <name type="scientific">Nezara viridula</name>
    <name type="common">Southern green stink bug</name>
    <name type="synonym">Cimex viridulus</name>
    <dbReference type="NCBI Taxonomy" id="85310"/>
    <lineage>
        <taxon>Eukaryota</taxon>
        <taxon>Metazoa</taxon>
        <taxon>Ecdysozoa</taxon>
        <taxon>Arthropoda</taxon>
        <taxon>Hexapoda</taxon>
        <taxon>Insecta</taxon>
        <taxon>Pterygota</taxon>
        <taxon>Neoptera</taxon>
        <taxon>Paraneoptera</taxon>
        <taxon>Hemiptera</taxon>
        <taxon>Heteroptera</taxon>
        <taxon>Panheteroptera</taxon>
        <taxon>Pentatomomorpha</taxon>
        <taxon>Pentatomoidea</taxon>
        <taxon>Pentatomidae</taxon>
        <taxon>Pentatominae</taxon>
        <taxon>Nezara</taxon>
    </lineage>
</organism>
<dbReference type="AlphaFoldDB" id="A0A9P0E0Z7"/>
<keyword evidence="3" id="KW-1185">Reference proteome</keyword>
<evidence type="ECO:0000313" key="3">
    <source>
        <dbReference type="Proteomes" id="UP001152798"/>
    </source>
</evidence>
<sequence>MQELPTSMETVVSLCILLFEIGQYVTIHGDVISHVNISHVTVEDGGEYTCTAENRAGKVSHSARLNIYGNE</sequence>
<feature type="domain" description="Immunoglobulin I-set" evidence="1">
    <location>
        <begin position="32"/>
        <end position="67"/>
    </location>
</feature>
<protein>
    <recommendedName>
        <fullName evidence="1">Immunoglobulin I-set domain-containing protein</fullName>
    </recommendedName>
</protein>
<dbReference type="EMBL" id="OV725077">
    <property type="protein sequence ID" value="CAH1390382.1"/>
    <property type="molecule type" value="Genomic_DNA"/>
</dbReference>